<dbReference type="GO" id="GO:0030983">
    <property type="term" value="F:mismatched DNA binding"/>
    <property type="evidence" value="ECO:0007669"/>
    <property type="project" value="InterPro"/>
</dbReference>
<proteinExistence type="predicted"/>
<feature type="non-terminal residue" evidence="6">
    <location>
        <position position="175"/>
    </location>
</feature>
<evidence type="ECO:0000259" key="5">
    <source>
        <dbReference type="Pfam" id="PF00488"/>
    </source>
</evidence>
<reference evidence="6 7" key="1">
    <citation type="journal article" date="2024" name="BMC Genomics">
        <title>Genome assembly of redclaw crayfish (Cherax quadricarinatus) provides insights into its immune adaptation and hypoxia tolerance.</title>
        <authorList>
            <person name="Liu Z."/>
            <person name="Zheng J."/>
            <person name="Li H."/>
            <person name="Fang K."/>
            <person name="Wang S."/>
            <person name="He J."/>
            <person name="Zhou D."/>
            <person name="Weng S."/>
            <person name="Chi M."/>
            <person name="Gu Z."/>
            <person name="He J."/>
            <person name="Li F."/>
            <person name="Wang M."/>
        </authorList>
    </citation>
    <scope>NUCLEOTIDE SEQUENCE [LARGE SCALE GENOMIC DNA]</scope>
    <source>
        <strain evidence="6">ZL_2023a</strain>
    </source>
</reference>
<keyword evidence="2" id="KW-0067">ATP-binding</keyword>
<dbReference type="SUPFAM" id="SSF52540">
    <property type="entry name" value="P-loop containing nucleoside triphosphate hydrolases"/>
    <property type="match status" value="1"/>
</dbReference>
<keyword evidence="1" id="KW-0547">Nucleotide-binding</keyword>
<dbReference type="EMBL" id="JARKIK010000028">
    <property type="protein sequence ID" value="KAK8742546.1"/>
    <property type="molecule type" value="Genomic_DNA"/>
</dbReference>
<feature type="domain" description="DNA mismatch repair proteins mutS family" evidence="5">
    <location>
        <begin position="11"/>
        <end position="82"/>
    </location>
</feature>
<evidence type="ECO:0000256" key="4">
    <source>
        <dbReference type="SAM" id="MobiDB-lite"/>
    </source>
</evidence>
<feature type="region of interest" description="Disordered" evidence="4">
    <location>
        <begin position="131"/>
        <end position="175"/>
    </location>
</feature>
<keyword evidence="7" id="KW-1185">Reference proteome</keyword>
<evidence type="ECO:0000313" key="7">
    <source>
        <dbReference type="Proteomes" id="UP001445076"/>
    </source>
</evidence>
<dbReference type="Proteomes" id="UP001445076">
    <property type="component" value="Unassembled WGS sequence"/>
</dbReference>
<name>A0AAW0XRT7_CHEQU</name>
<dbReference type="GO" id="GO:0006298">
    <property type="term" value="P:mismatch repair"/>
    <property type="evidence" value="ECO:0007669"/>
    <property type="project" value="InterPro"/>
</dbReference>
<gene>
    <name evidence="6" type="ORF">OTU49_001945</name>
</gene>
<comment type="caution">
    <text evidence="6">The sequence shown here is derived from an EMBL/GenBank/DDBJ whole genome shotgun (WGS) entry which is preliminary data.</text>
</comment>
<accession>A0AAW0XRT7</accession>
<dbReference type="GO" id="GO:0005524">
    <property type="term" value="F:ATP binding"/>
    <property type="evidence" value="ECO:0007669"/>
    <property type="project" value="UniProtKB-KW"/>
</dbReference>
<organism evidence="6 7">
    <name type="scientific">Cherax quadricarinatus</name>
    <name type="common">Australian red claw crayfish</name>
    <dbReference type="NCBI Taxonomy" id="27406"/>
    <lineage>
        <taxon>Eukaryota</taxon>
        <taxon>Metazoa</taxon>
        <taxon>Ecdysozoa</taxon>
        <taxon>Arthropoda</taxon>
        <taxon>Crustacea</taxon>
        <taxon>Multicrustacea</taxon>
        <taxon>Malacostraca</taxon>
        <taxon>Eumalacostraca</taxon>
        <taxon>Eucarida</taxon>
        <taxon>Decapoda</taxon>
        <taxon>Pleocyemata</taxon>
        <taxon>Astacidea</taxon>
        <taxon>Parastacoidea</taxon>
        <taxon>Parastacidae</taxon>
        <taxon>Cherax</taxon>
    </lineage>
</organism>
<keyword evidence="3" id="KW-0238">DNA-binding</keyword>
<dbReference type="InterPro" id="IPR000432">
    <property type="entry name" value="DNA_mismatch_repair_MutS_C"/>
</dbReference>
<dbReference type="InterPro" id="IPR027417">
    <property type="entry name" value="P-loop_NTPase"/>
</dbReference>
<dbReference type="AlphaFoldDB" id="A0AAW0XRT7"/>
<protein>
    <recommendedName>
        <fullName evidence="5">DNA mismatch repair proteins mutS family domain-containing protein</fullName>
    </recommendedName>
</protein>
<dbReference type="Gene3D" id="3.40.50.300">
    <property type="entry name" value="P-loop containing nucleotide triphosphate hydrolases"/>
    <property type="match status" value="1"/>
</dbReference>
<evidence type="ECO:0000256" key="3">
    <source>
        <dbReference type="ARBA" id="ARBA00023125"/>
    </source>
</evidence>
<feature type="non-terminal residue" evidence="6">
    <location>
        <position position="1"/>
    </location>
</feature>
<evidence type="ECO:0000256" key="2">
    <source>
        <dbReference type="ARBA" id="ARBA00022840"/>
    </source>
</evidence>
<evidence type="ECO:0000313" key="6">
    <source>
        <dbReference type="EMBL" id="KAK8742546.1"/>
    </source>
</evidence>
<evidence type="ECO:0000256" key="1">
    <source>
        <dbReference type="ARBA" id="ARBA00022741"/>
    </source>
</evidence>
<dbReference type="Pfam" id="PF00488">
    <property type="entry name" value="MutS_V"/>
    <property type="match status" value="1"/>
</dbReference>
<sequence length="175" mass="19467">GRVDEGAPPHVFVSTHLLQVYDHLLNPEAVRCLVLEAVEEDGAVVPLYQVAEGRAHTSYAAAVAAISGVPQNLIQRANQVYECIRGGRLPPRWSLLEDENERRRCEAVVSLLLSHDLSKDPLHILLEKVRGYSQKPGSPGRSHHMTMESSDSARFRTPSGTPRRSRSRREKTDGE</sequence>